<evidence type="ECO:0000313" key="3">
    <source>
        <dbReference type="Proteomes" id="UP000483078"/>
    </source>
</evidence>
<accession>A0A7C9M8E5</accession>
<dbReference type="EMBL" id="VENJ01000006">
    <property type="protein sequence ID" value="MTJ04221.1"/>
    <property type="molecule type" value="Genomic_DNA"/>
</dbReference>
<dbReference type="RefSeq" id="WP_273248811.1">
    <property type="nucleotide sequence ID" value="NZ_VENJ01000006.1"/>
</dbReference>
<proteinExistence type="predicted"/>
<feature type="region of interest" description="Disordered" evidence="1">
    <location>
        <begin position="1"/>
        <end position="63"/>
    </location>
</feature>
<dbReference type="Proteomes" id="UP000483078">
    <property type="component" value="Unassembled WGS sequence"/>
</dbReference>
<protein>
    <submittedName>
        <fullName evidence="2">Uncharacterized protein</fullName>
    </submittedName>
</protein>
<gene>
    <name evidence="2" type="ORF">FH759_05935</name>
</gene>
<organism evidence="2 3">
    <name type="scientific">Sediminimonas qiaohouensis</name>
    <dbReference type="NCBI Taxonomy" id="552061"/>
    <lineage>
        <taxon>Bacteria</taxon>
        <taxon>Pseudomonadati</taxon>
        <taxon>Pseudomonadota</taxon>
        <taxon>Alphaproteobacteria</taxon>
        <taxon>Rhodobacterales</taxon>
        <taxon>Roseobacteraceae</taxon>
        <taxon>Sediminimonas</taxon>
    </lineage>
</organism>
<evidence type="ECO:0000313" key="2">
    <source>
        <dbReference type="EMBL" id="MTJ04221.1"/>
    </source>
</evidence>
<dbReference type="AlphaFoldDB" id="A0A7C9M8E5"/>
<evidence type="ECO:0000256" key="1">
    <source>
        <dbReference type="SAM" id="MobiDB-lite"/>
    </source>
</evidence>
<sequence>MSGNKHGKTPPAQGSAREDRLKAALKANMAKRKAQMRGRAAKQAQDRQTGAGEPPEDTGKGTR</sequence>
<comment type="caution">
    <text evidence="2">The sequence shown here is derived from an EMBL/GenBank/DDBJ whole genome shotgun (WGS) entry which is preliminary data.</text>
</comment>
<feature type="compositionally biased region" description="Basic residues" evidence="1">
    <location>
        <begin position="29"/>
        <end position="40"/>
    </location>
</feature>
<name>A0A7C9M8E5_9RHOB</name>
<reference evidence="2 3" key="1">
    <citation type="submission" date="2019-06" db="EMBL/GenBank/DDBJ databases">
        <title>Enrichment of Autotrophic Halophilic Microorganisms from Red Sea Brine Pool Using Microbial Electrosynthesis System.</title>
        <authorList>
            <person name="Alqahtani M.F."/>
            <person name="Bajracharya S."/>
            <person name="Katuri K.P."/>
            <person name="Ali M."/>
            <person name="Saikaly P.E."/>
        </authorList>
    </citation>
    <scope>NUCLEOTIDE SEQUENCE [LARGE SCALE GENOMIC DNA]</scope>
    <source>
        <strain evidence="2">MES6</strain>
    </source>
</reference>